<dbReference type="EnsemblPlants" id="KRH14160">
    <property type="protein sequence ID" value="KRH14160"/>
    <property type="gene ID" value="GLYMA_14G009800"/>
</dbReference>
<organism evidence="1">
    <name type="scientific">Glycine max</name>
    <name type="common">Soybean</name>
    <name type="synonym">Glycine hispida</name>
    <dbReference type="NCBI Taxonomy" id="3847"/>
    <lineage>
        <taxon>Eukaryota</taxon>
        <taxon>Viridiplantae</taxon>
        <taxon>Streptophyta</taxon>
        <taxon>Embryophyta</taxon>
        <taxon>Tracheophyta</taxon>
        <taxon>Spermatophyta</taxon>
        <taxon>Magnoliopsida</taxon>
        <taxon>eudicotyledons</taxon>
        <taxon>Gunneridae</taxon>
        <taxon>Pentapetalae</taxon>
        <taxon>rosids</taxon>
        <taxon>fabids</taxon>
        <taxon>Fabales</taxon>
        <taxon>Fabaceae</taxon>
        <taxon>Papilionoideae</taxon>
        <taxon>50 kb inversion clade</taxon>
        <taxon>NPAAA clade</taxon>
        <taxon>indigoferoid/millettioid clade</taxon>
        <taxon>Phaseoleae</taxon>
        <taxon>Glycine</taxon>
        <taxon>Glycine subgen. Soja</taxon>
    </lineage>
</organism>
<dbReference type="Gramene" id="KRH14160">
    <property type="protein sequence ID" value="KRH14160"/>
    <property type="gene ID" value="GLYMA_14G009800"/>
</dbReference>
<proteinExistence type="predicted"/>
<evidence type="ECO:0000313" key="2">
    <source>
        <dbReference type="EnsemblPlants" id="KRH14160"/>
    </source>
</evidence>
<reference evidence="1 2" key="1">
    <citation type="journal article" date="2010" name="Nature">
        <title>Genome sequence of the palaeopolyploid soybean.</title>
        <authorList>
            <person name="Schmutz J."/>
            <person name="Cannon S.B."/>
            <person name="Schlueter J."/>
            <person name="Ma J."/>
            <person name="Mitros T."/>
            <person name="Nelson W."/>
            <person name="Hyten D.L."/>
            <person name="Song Q."/>
            <person name="Thelen J.J."/>
            <person name="Cheng J."/>
            <person name="Xu D."/>
            <person name="Hellsten U."/>
            <person name="May G.D."/>
            <person name="Yu Y."/>
            <person name="Sakurai T."/>
            <person name="Umezawa T."/>
            <person name="Bhattacharyya M.K."/>
            <person name="Sandhu D."/>
            <person name="Valliyodan B."/>
            <person name="Lindquist E."/>
            <person name="Peto M."/>
            <person name="Grant D."/>
            <person name="Shu S."/>
            <person name="Goodstein D."/>
            <person name="Barry K."/>
            <person name="Futrell-Griggs M."/>
            <person name="Abernathy B."/>
            <person name="Du J."/>
            <person name="Tian Z."/>
            <person name="Zhu L."/>
            <person name="Gill N."/>
            <person name="Joshi T."/>
            <person name="Libault M."/>
            <person name="Sethuraman A."/>
            <person name="Zhang X.-C."/>
            <person name="Shinozaki K."/>
            <person name="Nguyen H.T."/>
            <person name="Wing R.A."/>
            <person name="Cregan P."/>
            <person name="Specht J."/>
            <person name="Grimwood J."/>
            <person name="Rokhsar D."/>
            <person name="Stacey G."/>
            <person name="Shoemaker R.C."/>
            <person name="Jackson S.A."/>
        </authorList>
    </citation>
    <scope>NUCLEOTIDE SEQUENCE [LARGE SCALE GENOMIC DNA]</scope>
    <source>
        <strain evidence="2">cv. Williams 82</strain>
        <tissue evidence="1">Callus</tissue>
    </source>
</reference>
<protein>
    <submittedName>
        <fullName evidence="1 2">Uncharacterized protein</fullName>
    </submittedName>
</protein>
<name>A0A0R0G7A2_SOYBN</name>
<reference evidence="2" key="2">
    <citation type="submission" date="2018-02" db="UniProtKB">
        <authorList>
            <consortium name="EnsemblPlants"/>
        </authorList>
    </citation>
    <scope>IDENTIFICATION</scope>
    <source>
        <strain evidence="2">Williams 82</strain>
    </source>
</reference>
<dbReference type="Proteomes" id="UP000008827">
    <property type="component" value="Chromosome 14"/>
</dbReference>
<evidence type="ECO:0000313" key="1">
    <source>
        <dbReference type="EMBL" id="KRH14160.1"/>
    </source>
</evidence>
<evidence type="ECO:0000313" key="3">
    <source>
        <dbReference type="Proteomes" id="UP000008827"/>
    </source>
</evidence>
<sequence length="39" mass="4438">MVCFSGCISVTSLLSFLEVYIITCIFLNQSEQCERFSIL</sequence>
<dbReference type="AlphaFoldDB" id="A0A0R0G7A2"/>
<dbReference type="InParanoid" id="A0A0R0G7A2"/>
<accession>A0A0R0G7A2</accession>
<gene>
    <name evidence="1" type="ORF">GLYMA_14G009800</name>
</gene>
<dbReference type="SMR" id="A0A0R0G7A2"/>
<keyword evidence="3" id="KW-1185">Reference proteome</keyword>
<dbReference type="EMBL" id="CM000847">
    <property type="protein sequence ID" value="KRH14160.1"/>
    <property type="molecule type" value="Genomic_DNA"/>
</dbReference>
<reference evidence="1" key="3">
    <citation type="submission" date="2018-07" db="EMBL/GenBank/DDBJ databases">
        <title>WGS assembly of Glycine max.</title>
        <authorList>
            <person name="Schmutz J."/>
            <person name="Cannon S."/>
            <person name="Schlueter J."/>
            <person name="Ma J."/>
            <person name="Mitros T."/>
            <person name="Nelson W."/>
            <person name="Hyten D."/>
            <person name="Song Q."/>
            <person name="Thelen J."/>
            <person name="Cheng J."/>
            <person name="Xu D."/>
            <person name="Hellsten U."/>
            <person name="May G."/>
            <person name="Yu Y."/>
            <person name="Sakurai T."/>
            <person name="Umezawa T."/>
            <person name="Bhattacharyya M."/>
            <person name="Sandhu D."/>
            <person name="Valliyodan B."/>
            <person name="Lindquist E."/>
            <person name="Peto M."/>
            <person name="Grant D."/>
            <person name="Shu S."/>
            <person name="Goodstein D."/>
            <person name="Barry K."/>
            <person name="Futrell-Griggs M."/>
            <person name="Abernathy B."/>
            <person name="Du J."/>
            <person name="Tian Z."/>
            <person name="Zhu L."/>
            <person name="Gill N."/>
            <person name="Joshi T."/>
            <person name="Libault M."/>
            <person name="Sethuraman A."/>
            <person name="Zhang X."/>
            <person name="Shinozaki K."/>
            <person name="Nguyen H."/>
            <person name="Wing R."/>
            <person name="Cregan P."/>
            <person name="Specht J."/>
            <person name="Grimwood J."/>
            <person name="Rokhsar D."/>
            <person name="Stacey G."/>
            <person name="Shoemaker R."/>
            <person name="Jackson S."/>
        </authorList>
    </citation>
    <scope>NUCLEOTIDE SEQUENCE</scope>
    <source>
        <tissue evidence="1">Callus</tissue>
    </source>
</reference>